<dbReference type="InterPro" id="IPR044846">
    <property type="entry name" value="GH10"/>
</dbReference>
<evidence type="ECO:0000259" key="11">
    <source>
        <dbReference type="PROSITE" id="PS51760"/>
    </source>
</evidence>
<proteinExistence type="inferred from homology"/>
<dbReference type="RefSeq" id="WP_124876186.1">
    <property type="nucleotide sequence ID" value="NZ_RQJO01000009.1"/>
</dbReference>
<keyword evidence="8 9" id="KW-0624">Polysaccharide degradation</keyword>
<keyword evidence="3 12" id="KW-0858">Xylan degradation</keyword>
<comment type="caution">
    <text evidence="12">The sequence shown here is derived from an EMBL/GenBank/DDBJ whole genome shotgun (WGS) entry which is preliminary data.</text>
</comment>
<evidence type="ECO:0000256" key="8">
    <source>
        <dbReference type="ARBA" id="ARBA00023326"/>
    </source>
</evidence>
<gene>
    <name evidence="12" type="ORF">EHT25_16130</name>
</gene>
<dbReference type="Proteomes" id="UP000271925">
    <property type="component" value="Unassembled WGS sequence"/>
</dbReference>
<keyword evidence="6 9" id="KW-0119">Carbohydrate metabolism</keyword>
<feature type="chain" id="PRO_5018025157" description="Beta-xylanase" evidence="10">
    <location>
        <begin position="26"/>
        <end position="378"/>
    </location>
</feature>
<dbReference type="PROSITE" id="PS51760">
    <property type="entry name" value="GH10_2"/>
    <property type="match status" value="1"/>
</dbReference>
<keyword evidence="4 10" id="KW-0732">Signal</keyword>
<evidence type="ECO:0000256" key="1">
    <source>
        <dbReference type="ARBA" id="ARBA00000681"/>
    </source>
</evidence>
<protein>
    <recommendedName>
        <fullName evidence="9">Beta-xylanase</fullName>
        <ecNumber evidence="9">3.2.1.8</ecNumber>
    </recommendedName>
</protein>
<sequence>MKTTFASTNSFFALFFVVLTILMTACSPKDSDINPESEITLNSARASVNDSVSTLKMVASFPIGAGPSVAVVKNTNAYKMFFEQFDAKTVHAYMNIEESKGKFNFKEADYWVQQAQSNPMRLHGHCLVYHIATPDWLTKIKATGEFEAVVKNHIQTVVSRYKGKIKSWDVINEIFEANPSNPNSNIKNTIFRALYASDDAYMAFVQRCFVWAHEADPNALLFYNDNAFDNTPARLNGFLKFAADCKRNGIPLHGVGTQMHIDINTPEAGIQSSLKALAATGLQVHISEMDIKVNTKGDNNMVFTTEVLNKQRAKYQFVATAYKQLVPVSQQYGITMWDMGDSDSWIVKMRNEHDVPTLFDSQYKKKPAFFGLLEGLKN</sequence>
<evidence type="ECO:0000256" key="4">
    <source>
        <dbReference type="ARBA" id="ARBA00022729"/>
    </source>
</evidence>
<evidence type="ECO:0000256" key="3">
    <source>
        <dbReference type="ARBA" id="ARBA00022651"/>
    </source>
</evidence>
<dbReference type="PANTHER" id="PTHR31490">
    <property type="entry name" value="GLYCOSYL HYDROLASE"/>
    <property type="match status" value="1"/>
</dbReference>
<dbReference type="EMBL" id="RQJO01000009">
    <property type="protein sequence ID" value="RRB02022.1"/>
    <property type="molecule type" value="Genomic_DNA"/>
</dbReference>
<dbReference type="PANTHER" id="PTHR31490:SF88">
    <property type="entry name" value="BETA-XYLANASE"/>
    <property type="match status" value="1"/>
</dbReference>
<comment type="similarity">
    <text evidence="2 9">Belongs to the glycosyl hydrolase 10 (cellulase F) family.</text>
</comment>
<dbReference type="InterPro" id="IPR017853">
    <property type="entry name" value="GH"/>
</dbReference>
<dbReference type="Pfam" id="PF00331">
    <property type="entry name" value="Glyco_hydro_10"/>
    <property type="match status" value="1"/>
</dbReference>
<evidence type="ECO:0000256" key="9">
    <source>
        <dbReference type="RuleBase" id="RU361174"/>
    </source>
</evidence>
<evidence type="ECO:0000256" key="7">
    <source>
        <dbReference type="ARBA" id="ARBA00023295"/>
    </source>
</evidence>
<evidence type="ECO:0000313" key="12">
    <source>
        <dbReference type="EMBL" id="RRB02022.1"/>
    </source>
</evidence>
<dbReference type="SUPFAM" id="SSF51445">
    <property type="entry name" value="(Trans)glycosidases"/>
    <property type="match status" value="1"/>
</dbReference>
<dbReference type="GO" id="GO:0031176">
    <property type="term" value="F:endo-1,4-beta-xylanase activity"/>
    <property type="evidence" value="ECO:0007669"/>
    <property type="project" value="UniProtKB-EC"/>
</dbReference>
<keyword evidence="7 9" id="KW-0326">Glycosidase</keyword>
<keyword evidence="13" id="KW-1185">Reference proteome</keyword>
<dbReference type="InterPro" id="IPR001000">
    <property type="entry name" value="GH10_dom"/>
</dbReference>
<comment type="catalytic activity">
    <reaction evidence="1 9">
        <text>Endohydrolysis of (1-&gt;4)-beta-D-xylosidic linkages in xylans.</text>
        <dbReference type="EC" id="3.2.1.8"/>
    </reaction>
</comment>
<feature type="signal peptide" evidence="10">
    <location>
        <begin position="1"/>
        <end position="25"/>
    </location>
</feature>
<dbReference type="AlphaFoldDB" id="A0A3P1BLY4"/>
<dbReference type="OrthoDB" id="9809277at2"/>
<evidence type="ECO:0000256" key="6">
    <source>
        <dbReference type="ARBA" id="ARBA00023277"/>
    </source>
</evidence>
<dbReference type="EC" id="3.2.1.8" evidence="9"/>
<dbReference type="PRINTS" id="PR00134">
    <property type="entry name" value="GLHYDRLASE10"/>
</dbReference>
<keyword evidence="5 9" id="KW-0378">Hydrolase</keyword>
<evidence type="ECO:0000256" key="5">
    <source>
        <dbReference type="ARBA" id="ARBA00022801"/>
    </source>
</evidence>
<dbReference type="PROSITE" id="PS51257">
    <property type="entry name" value="PROKAR_LIPOPROTEIN"/>
    <property type="match status" value="1"/>
</dbReference>
<organism evidence="12 13">
    <name type="scientific">Larkinella rosea</name>
    <dbReference type="NCBI Taxonomy" id="2025312"/>
    <lineage>
        <taxon>Bacteria</taxon>
        <taxon>Pseudomonadati</taxon>
        <taxon>Bacteroidota</taxon>
        <taxon>Cytophagia</taxon>
        <taxon>Cytophagales</taxon>
        <taxon>Spirosomataceae</taxon>
        <taxon>Larkinella</taxon>
    </lineage>
</organism>
<reference evidence="12 13" key="1">
    <citation type="submission" date="2018-11" db="EMBL/GenBank/DDBJ databases">
        <authorList>
            <person name="Zhou Z."/>
            <person name="Wang G."/>
        </authorList>
    </citation>
    <scope>NUCLEOTIDE SEQUENCE [LARGE SCALE GENOMIC DNA]</scope>
    <source>
        <strain evidence="12 13">KCTC52004</strain>
    </source>
</reference>
<dbReference type="GO" id="GO:0045493">
    <property type="term" value="P:xylan catabolic process"/>
    <property type="evidence" value="ECO:0007669"/>
    <property type="project" value="UniProtKB-KW"/>
</dbReference>
<evidence type="ECO:0000256" key="2">
    <source>
        <dbReference type="ARBA" id="ARBA00007495"/>
    </source>
</evidence>
<accession>A0A3P1BLY4</accession>
<dbReference type="SMART" id="SM00633">
    <property type="entry name" value="Glyco_10"/>
    <property type="match status" value="1"/>
</dbReference>
<evidence type="ECO:0000313" key="13">
    <source>
        <dbReference type="Proteomes" id="UP000271925"/>
    </source>
</evidence>
<feature type="domain" description="GH10" evidence="11">
    <location>
        <begin position="49"/>
        <end position="375"/>
    </location>
</feature>
<evidence type="ECO:0000256" key="10">
    <source>
        <dbReference type="SAM" id="SignalP"/>
    </source>
</evidence>
<dbReference type="Gene3D" id="3.20.20.80">
    <property type="entry name" value="Glycosidases"/>
    <property type="match status" value="1"/>
</dbReference>
<name>A0A3P1BLY4_9BACT</name>